<keyword evidence="3" id="KW-1185">Reference proteome</keyword>
<organism evidence="2 3">
    <name type="scientific">Fusarium redolens</name>
    <dbReference type="NCBI Taxonomy" id="48865"/>
    <lineage>
        <taxon>Eukaryota</taxon>
        <taxon>Fungi</taxon>
        <taxon>Dikarya</taxon>
        <taxon>Ascomycota</taxon>
        <taxon>Pezizomycotina</taxon>
        <taxon>Sordariomycetes</taxon>
        <taxon>Hypocreomycetidae</taxon>
        <taxon>Hypocreales</taxon>
        <taxon>Nectriaceae</taxon>
        <taxon>Fusarium</taxon>
        <taxon>Fusarium redolens species complex</taxon>
    </lineage>
</organism>
<feature type="compositionally biased region" description="Basic residues" evidence="1">
    <location>
        <begin position="1"/>
        <end position="10"/>
    </location>
</feature>
<accession>A0A9P9KWA8</accession>
<dbReference type="Proteomes" id="UP000720189">
    <property type="component" value="Unassembled WGS sequence"/>
</dbReference>
<gene>
    <name evidence="2" type="ORF">BKA55DRAFT_17055</name>
</gene>
<name>A0A9P9KWA8_FUSRE</name>
<dbReference type="AlphaFoldDB" id="A0A9P9KWA8"/>
<dbReference type="EMBL" id="JAGMUX010000001">
    <property type="protein sequence ID" value="KAH7269622.1"/>
    <property type="molecule type" value="Genomic_DNA"/>
</dbReference>
<proteinExistence type="predicted"/>
<reference evidence="2" key="1">
    <citation type="journal article" date="2021" name="Nat. Commun.">
        <title>Genetic determinants of endophytism in the Arabidopsis root mycobiome.</title>
        <authorList>
            <person name="Mesny F."/>
            <person name="Miyauchi S."/>
            <person name="Thiergart T."/>
            <person name="Pickel B."/>
            <person name="Atanasova L."/>
            <person name="Karlsson M."/>
            <person name="Huettel B."/>
            <person name="Barry K.W."/>
            <person name="Haridas S."/>
            <person name="Chen C."/>
            <person name="Bauer D."/>
            <person name="Andreopoulos W."/>
            <person name="Pangilinan J."/>
            <person name="LaButti K."/>
            <person name="Riley R."/>
            <person name="Lipzen A."/>
            <person name="Clum A."/>
            <person name="Drula E."/>
            <person name="Henrissat B."/>
            <person name="Kohler A."/>
            <person name="Grigoriev I.V."/>
            <person name="Martin F.M."/>
            <person name="Hacquard S."/>
        </authorList>
    </citation>
    <scope>NUCLEOTIDE SEQUENCE</scope>
    <source>
        <strain evidence="2">MPI-CAGE-AT-0023</strain>
    </source>
</reference>
<dbReference type="RefSeq" id="XP_046056390.1">
    <property type="nucleotide sequence ID" value="XM_046185011.1"/>
</dbReference>
<feature type="region of interest" description="Disordered" evidence="1">
    <location>
        <begin position="1"/>
        <end position="40"/>
    </location>
</feature>
<evidence type="ECO:0000313" key="3">
    <source>
        <dbReference type="Proteomes" id="UP000720189"/>
    </source>
</evidence>
<protein>
    <submittedName>
        <fullName evidence="2">Uncharacterized protein</fullName>
    </submittedName>
</protein>
<evidence type="ECO:0000256" key="1">
    <source>
        <dbReference type="SAM" id="MobiDB-lite"/>
    </source>
</evidence>
<dbReference type="GeneID" id="70214965"/>
<sequence length="60" mass="6746">MDPQPKRRKSSAQTPSSQRMAKPKPKGDREHFGPLTHTYSPTELGWVVPLFEDPGREGSI</sequence>
<comment type="caution">
    <text evidence="2">The sequence shown here is derived from an EMBL/GenBank/DDBJ whole genome shotgun (WGS) entry which is preliminary data.</text>
</comment>
<evidence type="ECO:0000313" key="2">
    <source>
        <dbReference type="EMBL" id="KAH7269622.1"/>
    </source>
</evidence>